<keyword evidence="2" id="KW-1185">Reference proteome</keyword>
<dbReference type="InterPro" id="IPR035992">
    <property type="entry name" value="Ricin_B-like_lectins"/>
</dbReference>
<proteinExistence type="predicted"/>
<dbReference type="OrthoDB" id="4190112at2"/>
<reference evidence="1 2" key="1">
    <citation type="submission" date="2017-02" db="EMBL/GenBank/DDBJ databases">
        <title>Draft Genome Sequence of Streptomyces tsukubaensis F601, a Producer of the immunosuppressant tacrolimus FK506.</title>
        <authorList>
            <person name="Zong G."/>
            <person name="Zhong C."/>
            <person name="Fu J."/>
            <person name="Qin R."/>
            <person name="Cao G."/>
        </authorList>
    </citation>
    <scope>NUCLEOTIDE SEQUENCE [LARGE SCALE GENOMIC DNA]</scope>
    <source>
        <strain evidence="1 2">F601</strain>
    </source>
</reference>
<evidence type="ECO:0000313" key="2">
    <source>
        <dbReference type="Proteomes" id="UP000190539"/>
    </source>
</evidence>
<dbReference type="AlphaFoldDB" id="A0A1V4A0V7"/>
<evidence type="ECO:0000313" key="1">
    <source>
        <dbReference type="EMBL" id="OON72151.1"/>
    </source>
</evidence>
<comment type="caution">
    <text evidence="1">The sequence shown here is derived from an EMBL/GenBank/DDBJ whole genome shotgun (WGS) entry which is preliminary data.</text>
</comment>
<organism evidence="1 2">
    <name type="scientific">Streptomyces tsukubensis</name>
    <dbReference type="NCBI Taxonomy" id="83656"/>
    <lineage>
        <taxon>Bacteria</taxon>
        <taxon>Bacillati</taxon>
        <taxon>Actinomycetota</taxon>
        <taxon>Actinomycetes</taxon>
        <taxon>Kitasatosporales</taxon>
        <taxon>Streptomycetaceae</taxon>
        <taxon>Streptomyces</taxon>
    </lineage>
</organism>
<dbReference type="RefSeq" id="WP_077973703.1">
    <property type="nucleotide sequence ID" value="NZ_CP045178.1"/>
</dbReference>
<name>A0A1V4A0V7_9ACTN</name>
<sequence>MGTLSSGVYRIFTSSADSTAQYLTAQESGVTVLPWGSVPAREQEFRVEVIEDGVAAIQSPANLFPSRSVSYKEPEKGERVILGPMSDFPTREWKITKDTKQGTFTIGVAGGGESLVLALAQIPIFPLPLELATSDRALVWTFELVEQG</sequence>
<protein>
    <submittedName>
        <fullName evidence="1">Uncharacterized protein</fullName>
    </submittedName>
</protein>
<gene>
    <name evidence="1" type="ORF">B1H18_30580</name>
</gene>
<dbReference type="Proteomes" id="UP000190539">
    <property type="component" value="Unassembled WGS sequence"/>
</dbReference>
<dbReference type="SUPFAM" id="SSF50370">
    <property type="entry name" value="Ricin B-like lectins"/>
    <property type="match status" value="1"/>
</dbReference>
<dbReference type="EMBL" id="MVFC01000041">
    <property type="protein sequence ID" value="OON72151.1"/>
    <property type="molecule type" value="Genomic_DNA"/>
</dbReference>
<accession>A0A1V4A0V7</accession>